<proteinExistence type="predicted"/>
<reference evidence="2" key="1">
    <citation type="submission" date="2019-06" db="EMBL/GenBank/DDBJ databases">
        <authorList>
            <person name="Zheng W."/>
        </authorList>
    </citation>
    <scope>NUCLEOTIDE SEQUENCE</scope>
    <source>
        <strain evidence="2">QDHG01</strain>
    </source>
</reference>
<keyword evidence="3" id="KW-1185">Reference proteome</keyword>
<name>A0A8J8T4D3_HALGN</name>
<evidence type="ECO:0000256" key="1">
    <source>
        <dbReference type="SAM" id="MobiDB-lite"/>
    </source>
</evidence>
<gene>
    <name evidence="2" type="ORF">FGO68_gene9519</name>
</gene>
<evidence type="ECO:0008006" key="4">
    <source>
        <dbReference type="Google" id="ProtNLM"/>
    </source>
</evidence>
<feature type="compositionally biased region" description="Basic residues" evidence="1">
    <location>
        <begin position="208"/>
        <end position="221"/>
    </location>
</feature>
<accession>A0A8J8T4D3</accession>
<dbReference type="EMBL" id="RRYP01006566">
    <property type="protein sequence ID" value="TNV81111.1"/>
    <property type="molecule type" value="Genomic_DNA"/>
</dbReference>
<feature type="compositionally biased region" description="Polar residues" evidence="1">
    <location>
        <begin position="38"/>
        <end position="52"/>
    </location>
</feature>
<feature type="region of interest" description="Disordered" evidence="1">
    <location>
        <begin position="38"/>
        <end position="102"/>
    </location>
</feature>
<feature type="region of interest" description="Disordered" evidence="1">
    <location>
        <begin position="114"/>
        <end position="167"/>
    </location>
</feature>
<feature type="compositionally biased region" description="Polar residues" evidence="1">
    <location>
        <begin position="223"/>
        <end position="232"/>
    </location>
</feature>
<feature type="region of interest" description="Disordered" evidence="1">
    <location>
        <begin position="208"/>
        <end position="248"/>
    </location>
</feature>
<protein>
    <recommendedName>
        <fullName evidence="4">Methyltransferase</fullName>
    </recommendedName>
</protein>
<feature type="compositionally biased region" description="Basic and acidic residues" evidence="1">
    <location>
        <begin position="79"/>
        <end position="88"/>
    </location>
</feature>
<evidence type="ECO:0000313" key="3">
    <source>
        <dbReference type="Proteomes" id="UP000785679"/>
    </source>
</evidence>
<organism evidence="2 3">
    <name type="scientific">Halteria grandinella</name>
    <dbReference type="NCBI Taxonomy" id="5974"/>
    <lineage>
        <taxon>Eukaryota</taxon>
        <taxon>Sar</taxon>
        <taxon>Alveolata</taxon>
        <taxon>Ciliophora</taxon>
        <taxon>Intramacronucleata</taxon>
        <taxon>Spirotrichea</taxon>
        <taxon>Stichotrichia</taxon>
        <taxon>Sporadotrichida</taxon>
        <taxon>Halteriidae</taxon>
        <taxon>Halteria</taxon>
    </lineage>
</organism>
<sequence>MSVHIPSQIPSQSIVHTANGHLNGGVPKGMVQAQLSIGNSSRSSANISTTNESQHEDGSRTARMVHHSPSKQNGAIEPIKNEEVKEQSSPHPTFKLRDRQKLIDGRKHENYVFYGDKSSMKTGREQTSEDEELADTSGDNDGGEGREQEDSQNSEINGLPTNGVADNSVIGKRAATFRKYKDDNYSSDSEGDDDFAISYIRRAPIRASSKRRDIKGKKKAGRSVSSRGNARQIQEPGKPRQAVRRAAQKSLLDTSSIFELIMPWKTDLPKLADLQKPSGKKDTQASLAAYLQKPNGATNKSGGQNVRVSPNKQQKVPIVEDLLQKGLANVVKVKEGTLVKTNLDAYTKNVEAILINPNWNTTSKKAVPGQVTVEEFAQIHISKNLLIDGLVFVWIEKEILSPVIKIMEKQDLIYVENVCWVMLDQSKRQEIDEAKTIDVSPAYVRDNYSYIKKSHKTLLIFRRLQKKAQNPLELRHQRTCDVCFDFKPTDIENYKPSEFIYKMIETLLPKAMVEEKSKHIRLIELWPNDVTPRKGWIKIHE</sequence>
<feature type="compositionally biased region" description="Polar residues" evidence="1">
    <location>
        <begin position="151"/>
        <end position="160"/>
    </location>
</feature>
<comment type="caution">
    <text evidence="2">The sequence shown here is derived from an EMBL/GenBank/DDBJ whole genome shotgun (WGS) entry which is preliminary data.</text>
</comment>
<dbReference type="Proteomes" id="UP000785679">
    <property type="component" value="Unassembled WGS sequence"/>
</dbReference>
<feature type="compositionally biased region" description="Basic and acidic residues" evidence="1">
    <location>
        <begin position="118"/>
        <end position="127"/>
    </location>
</feature>
<dbReference type="OrthoDB" id="426718at2759"/>
<evidence type="ECO:0000313" key="2">
    <source>
        <dbReference type="EMBL" id="TNV81111.1"/>
    </source>
</evidence>
<dbReference type="AlphaFoldDB" id="A0A8J8T4D3"/>